<sequence length="74" mass="8481">MASFLYYTAPGDDYLSILIRTLGDWTSQLKAVFAQVVETVDRWPLWSPGTGLQRIWCPAPCWAGDRRHTTDQYS</sequence>
<keyword evidence="2" id="KW-1185">Reference proteome</keyword>
<comment type="caution">
    <text evidence="1">The sequence shown here is derived from an EMBL/GenBank/DDBJ whole genome shotgun (WGS) entry which is preliminary data.</text>
</comment>
<proteinExistence type="predicted"/>
<evidence type="ECO:0000313" key="2">
    <source>
        <dbReference type="Proteomes" id="UP000607653"/>
    </source>
</evidence>
<organism evidence="1 2">
    <name type="scientific">Nelumbo nucifera</name>
    <name type="common">Sacred lotus</name>
    <dbReference type="NCBI Taxonomy" id="4432"/>
    <lineage>
        <taxon>Eukaryota</taxon>
        <taxon>Viridiplantae</taxon>
        <taxon>Streptophyta</taxon>
        <taxon>Embryophyta</taxon>
        <taxon>Tracheophyta</taxon>
        <taxon>Spermatophyta</taxon>
        <taxon>Magnoliopsida</taxon>
        <taxon>Proteales</taxon>
        <taxon>Nelumbonaceae</taxon>
        <taxon>Nelumbo</taxon>
    </lineage>
</organism>
<dbReference type="AlphaFoldDB" id="A0A822Y0F3"/>
<dbReference type="Proteomes" id="UP000607653">
    <property type="component" value="Unassembled WGS sequence"/>
</dbReference>
<gene>
    <name evidence="1" type="ORF">HUJ06_028862</name>
</gene>
<name>A0A822Y0F3_NELNU</name>
<evidence type="ECO:0000313" key="1">
    <source>
        <dbReference type="EMBL" id="DAD27394.1"/>
    </source>
</evidence>
<accession>A0A822Y0F3</accession>
<dbReference type="EMBL" id="DUZY01000002">
    <property type="protein sequence ID" value="DAD27394.1"/>
    <property type="molecule type" value="Genomic_DNA"/>
</dbReference>
<protein>
    <submittedName>
        <fullName evidence="1">Uncharacterized protein</fullName>
    </submittedName>
</protein>
<reference evidence="1 2" key="1">
    <citation type="journal article" date="2020" name="Mol. Biol. Evol.">
        <title>Distinct Expression and Methylation Patterns for Genes with Different Fates following a Single Whole-Genome Duplication in Flowering Plants.</title>
        <authorList>
            <person name="Shi T."/>
            <person name="Rahmani R.S."/>
            <person name="Gugger P.F."/>
            <person name="Wang M."/>
            <person name="Li H."/>
            <person name="Zhang Y."/>
            <person name="Li Z."/>
            <person name="Wang Q."/>
            <person name="Van de Peer Y."/>
            <person name="Marchal K."/>
            <person name="Chen J."/>
        </authorList>
    </citation>
    <scope>NUCLEOTIDE SEQUENCE [LARGE SCALE GENOMIC DNA]</scope>
    <source>
        <tissue evidence="1">Leaf</tissue>
    </source>
</reference>